<accession>A0AAD9MEN8</accession>
<evidence type="ECO:0000313" key="2">
    <source>
        <dbReference type="EMBL" id="KAK2073652.1"/>
    </source>
</evidence>
<dbReference type="Proteomes" id="UP001217918">
    <property type="component" value="Unassembled WGS sequence"/>
</dbReference>
<feature type="region of interest" description="Disordered" evidence="1">
    <location>
        <begin position="259"/>
        <end position="315"/>
    </location>
</feature>
<evidence type="ECO:0000256" key="1">
    <source>
        <dbReference type="SAM" id="MobiDB-lite"/>
    </source>
</evidence>
<name>A0AAD9MEN8_9PEZI</name>
<dbReference type="EMBL" id="JAQQPM010000007">
    <property type="protein sequence ID" value="KAK2073652.1"/>
    <property type="molecule type" value="Genomic_DNA"/>
</dbReference>
<proteinExistence type="predicted"/>
<dbReference type="AlphaFoldDB" id="A0AAD9MEN8"/>
<gene>
    <name evidence="2" type="ORF">P8C59_007917</name>
</gene>
<sequence>MAASGRSGSSSSSFNSRSSLGLTASPFGQIQSPPDSTFTPNTAFSALTTELSSPQTPLRPLDLGPPGYHATIKLFERTRNETTVYLGPWEIIGSDPRRVVWQCSYEGEVLEHFLPTDSPSGVFPFTFHAHHRRFGDPREMELYLTFKESHRVRYQTPDGAVLDELAEVKYEFTTIESSIQFQGDLRGKDLIDWFDLDVAWTDVNRRTDIYGNVHGLGTIQRLKLWRDRYSARHFLTLYANHRRCWKEFPVHEFKPEIRRQDDRHKRVQLGARTARRGSSAHSQGRDRRFSASGIFRSRNSSSPSADASSSSRPPGPSLDFRYLSLQFSQNNRVQPVSEDFRRFLDRWHLAHSADGDSDVPFPANHVELPSPHVNGVRAEPSSAESSTMHTYNY</sequence>
<protein>
    <submittedName>
        <fullName evidence="2">Uncharacterized protein</fullName>
    </submittedName>
</protein>
<feature type="compositionally biased region" description="Low complexity" evidence="1">
    <location>
        <begin position="290"/>
        <end position="312"/>
    </location>
</feature>
<evidence type="ECO:0000313" key="3">
    <source>
        <dbReference type="Proteomes" id="UP001217918"/>
    </source>
</evidence>
<reference evidence="2" key="1">
    <citation type="journal article" date="2023" name="Mol. Plant Microbe Interact.">
        <title>Elucidating the Obligate Nature and Biological Capacity of an Invasive Fungal Corn Pathogen.</title>
        <authorList>
            <person name="MacCready J.S."/>
            <person name="Roggenkamp E.M."/>
            <person name="Gdanetz K."/>
            <person name="Chilvers M.I."/>
        </authorList>
    </citation>
    <scope>NUCLEOTIDE SEQUENCE</scope>
    <source>
        <strain evidence="2">PM02</strain>
    </source>
</reference>
<feature type="compositionally biased region" description="Polar residues" evidence="1">
    <location>
        <begin position="382"/>
        <end position="393"/>
    </location>
</feature>
<comment type="caution">
    <text evidence="2">The sequence shown here is derived from an EMBL/GenBank/DDBJ whole genome shotgun (WGS) entry which is preliminary data.</text>
</comment>
<feature type="region of interest" description="Disordered" evidence="1">
    <location>
        <begin position="368"/>
        <end position="393"/>
    </location>
</feature>
<keyword evidence="3" id="KW-1185">Reference proteome</keyword>
<organism evidence="2 3">
    <name type="scientific">Phyllachora maydis</name>
    <dbReference type="NCBI Taxonomy" id="1825666"/>
    <lineage>
        <taxon>Eukaryota</taxon>
        <taxon>Fungi</taxon>
        <taxon>Dikarya</taxon>
        <taxon>Ascomycota</taxon>
        <taxon>Pezizomycotina</taxon>
        <taxon>Sordariomycetes</taxon>
        <taxon>Sordariomycetidae</taxon>
        <taxon>Phyllachorales</taxon>
        <taxon>Phyllachoraceae</taxon>
        <taxon>Phyllachora</taxon>
    </lineage>
</organism>